<dbReference type="InterPro" id="IPR052523">
    <property type="entry name" value="Trichothecene_AcTrans"/>
</dbReference>
<dbReference type="EMBL" id="CP023697">
    <property type="protein sequence ID" value="QEV08278.1"/>
    <property type="molecule type" value="Genomic_DNA"/>
</dbReference>
<dbReference type="InterPro" id="IPR016181">
    <property type="entry name" value="Acyl_CoA_acyltransferase"/>
</dbReference>
<dbReference type="Pfam" id="PF00583">
    <property type="entry name" value="Acetyltransf_1"/>
    <property type="match status" value="1"/>
</dbReference>
<gene>
    <name evidence="2" type="ORF">CP972_23965</name>
</gene>
<dbReference type="PROSITE" id="PS51186">
    <property type="entry name" value="GNAT"/>
    <property type="match status" value="1"/>
</dbReference>
<keyword evidence="3" id="KW-1185">Reference proteome</keyword>
<organism evidence="2 3">
    <name type="scientific">Streptomyces prasinus</name>
    <dbReference type="NCBI Taxonomy" id="67345"/>
    <lineage>
        <taxon>Bacteria</taxon>
        <taxon>Bacillati</taxon>
        <taxon>Actinomycetota</taxon>
        <taxon>Actinomycetes</taxon>
        <taxon>Kitasatosporales</taxon>
        <taxon>Streptomycetaceae</taxon>
        <taxon>Streptomyces</taxon>
    </lineage>
</organism>
<evidence type="ECO:0000313" key="2">
    <source>
        <dbReference type="EMBL" id="QEV08278.1"/>
    </source>
</evidence>
<dbReference type="PANTHER" id="PTHR42791">
    <property type="entry name" value="GNAT FAMILY ACETYLTRANSFERASE"/>
    <property type="match status" value="1"/>
</dbReference>
<dbReference type="Gene3D" id="3.40.630.30">
    <property type="match status" value="1"/>
</dbReference>
<dbReference type="SUPFAM" id="SSF55729">
    <property type="entry name" value="Acyl-CoA N-acyltransferases (Nat)"/>
    <property type="match status" value="1"/>
</dbReference>
<accession>A0ABX6B1S5</accession>
<dbReference type="GeneID" id="95537565"/>
<dbReference type="PANTHER" id="PTHR42791:SF1">
    <property type="entry name" value="N-ACETYLTRANSFERASE DOMAIN-CONTAINING PROTEIN"/>
    <property type="match status" value="1"/>
</dbReference>
<dbReference type="Proteomes" id="UP000326041">
    <property type="component" value="Chromosome"/>
</dbReference>
<dbReference type="InterPro" id="IPR000182">
    <property type="entry name" value="GNAT_dom"/>
</dbReference>
<evidence type="ECO:0000313" key="3">
    <source>
        <dbReference type="Proteomes" id="UP000326041"/>
    </source>
</evidence>
<evidence type="ECO:0000259" key="1">
    <source>
        <dbReference type="PROSITE" id="PS51186"/>
    </source>
</evidence>
<feature type="domain" description="N-acetyltransferase" evidence="1">
    <location>
        <begin position="3"/>
        <end position="200"/>
    </location>
</feature>
<proteinExistence type="predicted"/>
<reference evidence="2 3" key="1">
    <citation type="submission" date="2017-09" db="EMBL/GenBank/DDBJ databases">
        <authorList>
            <person name="Lee N."/>
            <person name="Cho B.-K."/>
        </authorList>
    </citation>
    <scope>NUCLEOTIDE SEQUENCE [LARGE SCALE GENOMIC DNA]</scope>
    <source>
        <strain evidence="2 3">ATCC 13879</strain>
    </source>
</reference>
<dbReference type="CDD" id="cd04301">
    <property type="entry name" value="NAT_SF"/>
    <property type="match status" value="1"/>
</dbReference>
<sequence length="202" mass="22359">MGVAIRTAGEEDRELLVRLLDEAFQDDPVSGWVFPGAKYRRATHHRLMGAFTDIVLAGGRIDVTEDGSACALWMSVPADDHGAGDPADEEGPARVRRAVDPENERVEMISRLTAEVHPTGRAHAYLWMIGVVPGRQGEGLGTALIDSVLERCDREGLPAYLEASSARSRLLYERLGFVPAREPLHLPDGPRMWPMWREPRTP</sequence>
<name>A0ABX6B1S5_9ACTN</name>
<protein>
    <submittedName>
        <fullName evidence="2">N-acetyltransferase</fullName>
    </submittedName>
</protein>
<dbReference type="RefSeq" id="WP_055604852.1">
    <property type="nucleotide sequence ID" value="NZ_CP023697.1"/>
</dbReference>